<dbReference type="Proteomes" id="UP000284322">
    <property type="component" value="Unassembled WGS sequence"/>
</dbReference>
<evidence type="ECO:0000259" key="4">
    <source>
        <dbReference type="Pfam" id="PF00557"/>
    </source>
</evidence>
<evidence type="ECO:0000259" key="6">
    <source>
        <dbReference type="Pfam" id="PF16188"/>
    </source>
</evidence>
<dbReference type="GO" id="GO:0046872">
    <property type="term" value="F:metal ion binding"/>
    <property type="evidence" value="ECO:0007669"/>
    <property type="project" value="UniProtKB-KW"/>
</dbReference>
<feature type="domain" description="Peptidase M24 C-terminal" evidence="6">
    <location>
        <begin position="550"/>
        <end position="609"/>
    </location>
</feature>
<dbReference type="EMBL" id="RAHJ01000014">
    <property type="protein sequence ID" value="RJX69311.1"/>
    <property type="molecule type" value="Genomic_DNA"/>
</dbReference>
<dbReference type="SUPFAM" id="SSF53092">
    <property type="entry name" value="Creatinase/prolidase N-terminal domain"/>
    <property type="match status" value="1"/>
</dbReference>
<keyword evidence="3" id="KW-0378">Hydrolase</keyword>
<evidence type="ECO:0000259" key="5">
    <source>
        <dbReference type="Pfam" id="PF01321"/>
    </source>
</evidence>
<dbReference type="CDD" id="cd01085">
    <property type="entry name" value="APP"/>
    <property type="match status" value="1"/>
</dbReference>
<dbReference type="SUPFAM" id="SSF55920">
    <property type="entry name" value="Creatinase/aminopeptidase"/>
    <property type="match status" value="1"/>
</dbReference>
<dbReference type="Pfam" id="PF00557">
    <property type="entry name" value="Peptidase_M24"/>
    <property type="match status" value="1"/>
</dbReference>
<dbReference type="Pfam" id="PF16189">
    <property type="entry name" value="Creatinase_N_2"/>
    <property type="match status" value="1"/>
</dbReference>
<dbReference type="FunFam" id="3.90.230.10:FF:000009">
    <property type="entry name" value="xaa-Pro aminopeptidase 2"/>
    <property type="match status" value="1"/>
</dbReference>
<comment type="similarity">
    <text evidence="1">Belongs to the peptidase M24B family.</text>
</comment>
<organism evidence="7 8">
    <name type="scientific">Tsuneonella suprasediminis</name>
    <dbReference type="NCBI Taxonomy" id="2306996"/>
    <lineage>
        <taxon>Bacteria</taxon>
        <taxon>Pseudomonadati</taxon>
        <taxon>Pseudomonadota</taxon>
        <taxon>Alphaproteobacteria</taxon>
        <taxon>Sphingomonadales</taxon>
        <taxon>Erythrobacteraceae</taxon>
        <taxon>Tsuneonella</taxon>
    </lineage>
</organism>
<dbReference type="PANTHER" id="PTHR43763">
    <property type="entry name" value="XAA-PRO AMINOPEPTIDASE 1"/>
    <property type="match status" value="1"/>
</dbReference>
<dbReference type="Gene3D" id="3.90.230.10">
    <property type="entry name" value="Creatinase/methionine aminopeptidase superfamily"/>
    <property type="match status" value="1"/>
</dbReference>
<dbReference type="PANTHER" id="PTHR43763:SF6">
    <property type="entry name" value="XAA-PRO AMINOPEPTIDASE 1"/>
    <property type="match status" value="1"/>
</dbReference>
<dbReference type="InterPro" id="IPR050422">
    <property type="entry name" value="X-Pro_aminopeptidase_P"/>
</dbReference>
<dbReference type="RefSeq" id="WP_120107914.1">
    <property type="nucleotide sequence ID" value="NZ_RAHJ01000014.1"/>
</dbReference>
<keyword evidence="2" id="KW-0479">Metal-binding</keyword>
<gene>
    <name evidence="7" type="ORF">D6858_04310</name>
</gene>
<evidence type="ECO:0000256" key="3">
    <source>
        <dbReference type="ARBA" id="ARBA00022801"/>
    </source>
</evidence>
<accession>A0A419R467</accession>
<keyword evidence="7" id="KW-0031">Aminopeptidase</keyword>
<dbReference type="InterPro" id="IPR032416">
    <property type="entry name" value="Peptidase_M24_C"/>
</dbReference>
<protein>
    <submittedName>
        <fullName evidence="7">Aminopeptidase P family protein</fullName>
    </submittedName>
</protein>
<sequence>MLMQTETDSGAARLAALRAELEKRGLDGFVVPISDEHMSEYIGGYAQRLAWLTGFGGSAGTAVVLKDKAAIFVDGRYTVQVRDQVDENLFEYQSVPATSPARWLQQNAPEGAKIGYDAWLHSKAWAEGVEQALAKRDGALVATDGNPIDAVWADRPAPSDAPALVHVDERSGRSSADKRAEVADWLKSEGYDAAVISALDSVAWLLNIRGTDIERTPVALAYVIAHADGTADLFIGEDKVTPELTQHLGNAVTIRPRTAFEGALGELSGKTVTVDPSYGVAAIYHALEAAGATPVTERDPTILPRAIKNPVEQQGHRDAQARDGAAIAKFLHWLSVEGPKGTLDELTAAAQLRAFRDESDILRDLSFDTISAAGPHAALPHYRVDEDSNLKIAPGSIFLCDSGGQYLDGTTDITRTMWIGTPDGQAQPTAEEKDRFTRVLKGHIALDRAIFPEGTPGSALDSFARQFLWNAGVDYAHGTGHGVGSFLSVHEGPQRIAKASGSQPGTDQPLMPGMILSNEPGYYKAGAYGIRIENLVLVVEQQIDGAEGAFYGFETLTFAPIDRTLVDTTLLTEEEIDWWNTYHAKVRALIAPQLDGAPLAWLEDACRQL</sequence>
<dbReference type="Pfam" id="PF01321">
    <property type="entry name" value="Creatinase_N"/>
    <property type="match status" value="1"/>
</dbReference>
<dbReference type="OrthoDB" id="9806388at2"/>
<dbReference type="InterPro" id="IPR000994">
    <property type="entry name" value="Pept_M24"/>
</dbReference>
<evidence type="ECO:0000313" key="7">
    <source>
        <dbReference type="EMBL" id="RJX69311.1"/>
    </source>
</evidence>
<dbReference type="InterPro" id="IPR036005">
    <property type="entry name" value="Creatinase/aminopeptidase-like"/>
</dbReference>
<evidence type="ECO:0000256" key="1">
    <source>
        <dbReference type="ARBA" id="ARBA00008766"/>
    </source>
</evidence>
<evidence type="ECO:0000256" key="2">
    <source>
        <dbReference type="ARBA" id="ARBA00022723"/>
    </source>
</evidence>
<reference evidence="7 8" key="1">
    <citation type="submission" date="2018-09" db="EMBL/GenBank/DDBJ databases">
        <title>Altererythrobacter sp.Ery1 and Ery12, the genome sequencing of novel strains in genus Alterythrobacter.</title>
        <authorList>
            <person name="Cheng H."/>
            <person name="Wu Y.-H."/>
            <person name="Fang C."/>
            <person name="Xu X.-W."/>
        </authorList>
    </citation>
    <scope>NUCLEOTIDE SEQUENCE [LARGE SCALE GENOMIC DNA]</scope>
    <source>
        <strain evidence="7 8">Ery12</strain>
    </source>
</reference>
<keyword evidence="8" id="KW-1185">Reference proteome</keyword>
<dbReference type="InterPro" id="IPR000587">
    <property type="entry name" value="Creatinase_N"/>
</dbReference>
<dbReference type="Gene3D" id="3.40.350.10">
    <property type="entry name" value="Creatinase/prolidase N-terminal domain"/>
    <property type="match status" value="2"/>
</dbReference>
<feature type="domain" description="Peptidase M24" evidence="4">
    <location>
        <begin position="316"/>
        <end position="540"/>
    </location>
</feature>
<dbReference type="GO" id="GO:0070006">
    <property type="term" value="F:metalloaminopeptidase activity"/>
    <property type="evidence" value="ECO:0007669"/>
    <property type="project" value="InterPro"/>
</dbReference>
<dbReference type="Pfam" id="PF16188">
    <property type="entry name" value="Peptidase_M24_C"/>
    <property type="match status" value="1"/>
</dbReference>
<comment type="caution">
    <text evidence="7">The sequence shown here is derived from an EMBL/GenBank/DDBJ whole genome shotgun (WGS) entry which is preliminary data.</text>
</comment>
<feature type="domain" description="Creatinase N-terminal" evidence="5">
    <location>
        <begin position="13"/>
        <end position="141"/>
    </location>
</feature>
<dbReference type="AlphaFoldDB" id="A0A419R467"/>
<name>A0A419R467_9SPHN</name>
<keyword evidence="7" id="KW-0645">Protease</keyword>
<evidence type="ECO:0000313" key="8">
    <source>
        <dbReference type="Proteomes" id="UP000284322"/>
    </source>
</evidence>
<dbReference type="InterPro" id="IPR029149">
    <property type="entry name" value="Creatin/AminoP/Spt16_N"/>
</dbReference>
<dbReference type="InterPro" id="IPR033740">
    <property type="entry name" value="Pept_M24B"/>
</dbReference>
<dbReference type="GO" id="GO:0005737">
    <property type="term" value="C:cytoplasm"/>
    <property type="evidence" value="ECO:0007669"/>
    <property type="project" value="UniProtKB-ARBA"/>
</dbReference>
<proteinExistence type="inferred from homology"/>